<dbReference type="Proteomes" id="UP000062160">
    <property type="component" value="Unassembled WGS sequence"/>
</dbReference>
<dbReference type="Gene3D" id="3.40.50.970">
    <property type="match status" value="1"/>
</dbReference>
<dbReference type="InterPro" id="IPR011766">
    <property type="entry name" value="TPP_enzyme_TPP-bd"/>
</dbReference>
<reference evidence="3" key="1">
    <citation type="journal article" date="2016" name="Genome Announc.">
        <title>Draft Genome Sequence of the Syntrophic Lactate-Degrading Bacterium Tepidanaerobacter syntrophicus JLT.</title>
        <authorList>
            <person name="Matsuura N."/>
            <person name="Ohashi A."/>
            <person name="Tourlousse D.M."/>
            <person name="Sekiguchi Y."/>
        </authorList>
    </citation>
    <scope>NUCLEOTIDE SEQUENCE [LARGE SCALE GENOMIC DNA]</scope>
    <source>
        <strain evidence="3">JL</strain>
    </source>
</reference>
<dbReference type="InterPro" id="IPR029061">
    <property type="entry name" value="THDP-binding"/>
</dbReference>
<organism evidence="3">
    <name type="scientific">Tepidanaerobacter syntrophicus</name>
    <dbReference type="NCBI Taxonomy" id="224999"/>
    <lineage>
        <taxon>Bacteria</taxon>
        <taxon>Bacillati</taxon>
        <taxon>Bacillota</taxon>
        <taxon>Clostridia</taxon>
        <taxon>Thermosediminibacterales</taxon>
        <taxon>Tepidanaerobacteraceae</taxon>
        <taxon>Tepidanaerobacter</taxon>
    </lineage>
</organism>
<gene>
    <name evidence="3" type="ORF">TSYNT_9450</name>
</gene>
<proteinExistence type="predicted"/>
<evidence type="ECO:0000313" key="4">
    <source>
        <dbReference type="Proteomes" id="UP000062160"/>
    </source>
</evidence>
<dbReference type="PANTHER" id="PTHR48084">
    <property type="entry name" value="2-OXOGLUTARATE OXIDOREDUCTASE SUBUNIT KORB-RELATED"/>
    <property type="match status" value="1"/>
</dbReference>
<dbReference type="AlphaFoldDB" id="A0A0U9HHK2"/>
<sequence length="275" mass="29852">MRKELEKYFRTDKLPHIWCPGCGNGIIMGAVVRAIDNLKLNQDKVCIVSGIGCSSRATGYLNFNTLHTTHGRALAFATGIKMANPDLKVIVLTGDGDCSAIGGNHFIHAARRNIDITTIVFNNNIYGMTSGQYSPMTPKGAYATTAPYGNIDRSFDLCKLAEAAGATYVARGTVYHVPQLIKLIEKAINHDGFSVIDAVAICPTYFGRKNKMGSPVAMMENIRDLSVTVKTAAKLSSQELSGKIVIGEFYEESAPEYTKEYAKVIEKAQGGTKNE</sequence>
<evidence type="ECO:0000313" key="3">
    <source>
        <dbReference type="EMBL" id="GAQ26186.1"/>
    </source>
</evidence>
<evidence type="ECO:0000256" key="1">
    <source>
        <dbReference type="ARBA" id="ARBA00023002"/>
    </source>
</evidence>
<dbReference type="OrthoDB" id="9775140at2"/>
<dbReference type="GO" id="GO:0030976">
    <property type="term" value="F:thiamine pyrophosphate binding"/>
    <property type="evidence" value="ECO:0007669"/>
    <property type="project" value="InterPro"/>
</dbReference>
<dbReference type="InterPro" id="IPR051457">
    <property type="entry name" value="2-oxoacid:Fd_oxidoreductase"/>
</dbReference>
<accession>A0A0U9HHK2</accession>
<name>A0A0U9HHK2_9FIRM</name>
<dbReference type="Pfam" id="PF02775">
    <property type="entry name" value="TPP_enzyme_C"/>
    <property type="match status" value="1"/>
</dbReference>
<dbReference type="PANTHER" id="PTHR48084:SF1">
    <property type="entry name" value="2-OXOGLUTARATE SYNTHASE SUBUNIT KORB"/>
    <property type="match status" value="1"/>
</dbReference>
<evidence type="ECO:0000259" key="2">
    <source>
        <dbReference type="Pfam" id="PF02775"/>
    </source>
</evidence>
<dbReference type="CDD" id="cd03375">
    <property type="entry name" value="TPP_OGFOR"/>
    <property type="match status" value="1"/>
</dbReference>
<dbReference type="SUPFAM" id="SSF52518">
    <property type="entry name" value="Thiamin diphosphate-binding fold (THDP-binding)"/>
    <property type="match status" value="1"/>
</dbReference>
<dbReference type="EMBL" id="DF977003">
    <property type="protein sequence ID" value="GAQ26186.1"/>
    <property type="molecule type" value="Genomic_DNA"/>
</dbReference>
<keyword evidence="4" id="KW-1185">Reference proteome</keyword>
<feature type="domain" description="Thiamine pyrophosphate enzyme TPP-binding" evidence="2">
    <location>
        <begin position="51"/>
        <end position="197"/>
    </location>
</feature>
<dbReference type="RefSeq" id="WP_059034040.1">
    <property type="nucleotide sequence ID" value="NZ_DF977003.1"/>
</dbReference>
<dbReference type="GO" id="GO:0045333">
    <property type="term" value="P:cellular respiration"/>
    <property type="evidence" value="ECO:0007669"/>
    <property type="project" value="UniProtKB-ARBA"/>
</dbReference>
<protein>
    <submittedName>
        <fullName evidence="3">2-oxoglutarate ferredoxin oxidoreductase subunit beta</fullName>
    </submittedName>
</protein>
<dbReference type="GO" id="GO:0016625">
    <property type="term" value="F:oxidoreductase activity, acting on the aldehyde or oxo group of donors, iron-sulfur protein as acceptor"/>
    <property type="evidence" value="ECO:0007669"/>
    <property type="project" value="UniProtKB-ARBA"/>
</dbReference>
<dbReference type="STRING" id="224999.GCA_001485475_02230"/>
<keyword evidence="1" id="KW-0560">Oxidoreductase</keyword>